<comment type="caution">
    <text evidence="2">The sequence shown here is derived from an EMBL/GenBank/DDBJ whole genome shotgun (WGS) entry which is preliminary data.</text>
</comment>
<evidence type="ECO:0000256" key="1">
    <source>
        <dbReference type="SAM" id="MobiDB-lite"/>
    </source>
</evidence>
<sequence length="533" mass="58131">MAEQNKESSAADSKDKGSLLDEDIGKEFLSSWKTMSMADDDAMDFNFDSIPKGKKKTFDFDKLDMNFNLDGEFQKISSFKMDMSDLDFTCTPKKSTQSKDKKGESSGGEKAGKEDAFNFSFDFNELDDFNLNPSLTKRDASSNKNLREKVVTAEESDNGGAKMPKASNDEIAHASTNIMAIKPQASERLEKSKIETSVCNRGNTDSGLDSSTSKFSSLGSLDVPIVNQASDINKIAETEEMDKEKYLSEKTKSTESMAVQVITKESPQLVGQSDPEQDTIPEEVNVSGEKPKVNDEAKYVDYDGVDFQLEDSSHIHTTESDNTVGENLGSSTQGVTNDPQPEKSDKSLEDTAKSDASMEISCDNDILEKKISNLDYQLAPTSSKALDSKTMRMKDKEIRGTQSNIISRPEDKSSKKNPASTAGAKSISFGCQRNSDMNLRSITQARSNTTSFGSKLASDSLSASSKLTRDAPTLLNSKDDLKSGCNMREGTTSVTPSAGRLAGIVQLFRQEVNKSKAILPGTRTSAKDVSILR</sequence>
<feature type="compositionally biased region" description="Basic and acidic residues" evidence="1">
    <location>
        <begin position="185"/>
        <end position="194"/>
    </location>
</feature>
<feature type="region of interest" description="Disordered" evidence="1">
    <location>
        <begin position="90"/>
        <end position="114"/>
    </location>
</feature>
<proteinExistence type="predicted"/>
<dbReference type="InterPro" id="IPR038777">
    <property type="entry name" value="At4g18490-like"/>
</dbReference>
<dbReference type="PANTHER" id="PTHR36380">
    <property type="entry name" value="BNAA03G58330D PROTEIN"/>
    <property type="match status" value="1"/>
</dbReference>
<organism evidence="2 3">
    <name type="scientific">Stylosanthes scabra</name>
    <dbReference type="NCBI Taxonomy" id="79078"/>
    <lineage>
        <taxon>Eukaryota</taxon>
        <taxon>Viridiplantae</taxon>
        <taxon>Streptophyta</taxon>
        <taxon>Embryophyta</taxon>
        <taxon>Tracheophyta</taxon>
        <taxon>Spermatophyta</taxon>
        <taxon>Magnoliopsida</taxon>
        <taxon>eudicotyledons</taxon>
        <taxon>Gunneridae</taxon>
        <taxon>Pentapetalae</taxon>
        <taxon>rosids</taxon>
        <taxon>fabids</taxon>
        <taxon>Fabales</taxon>
        <taxon>Fabaceae</taxon>
        <taxon>Papilionoideae</taxon>
        <taxon>50 kb inversion clade</taxon>
        <taxon>dalbergioids sensu lato</taxon>
        <taxon>Dalbergieae</taxon>
        <taxon>Pterocarpus clade</taxon>
        <taxon>Stylosanthes</taxon>
    </lineage>
</organism>
<feature type="compositionally biased region" description="Polar residues" evidence="1">
    <location>
        <begin position="320"/>
        <end position="339"/>
    </location>
</feature>
<dbReference type="Proteomes" id="UP001341840">
    <property type="component" value="Unassembled WGS sequence"/>
</dbReference>
<feature type="region of interest" description="Disordered" evidence="1">
    <location>
        <begin position="398"/>
        <end position="429"/>
    </location>
</feature>
<feature type="compositionally biased region" description="Basic and acidic residues" evidence="1">
    <location>
        <begin position="136"/>
        <end position="152"/>
    </location>
</feature>
<reference evidence="2 3" key="1">
    <citation type="journal article" date="2023" name="Plants (Basel)">
        <title>Bridging the Gap: Combining Genomics and Transcriptomics Approaches to Understand Stylosanthes scabra, an Orphan Legume from the Brazilian Caatinga.</title>
        <authorList>
            <person name="Ferreira-Neto J.R.C."/>
            <person name="da Silva M.D."/>
            <person name="Binneck E."/>
            <person name="de Melo N.F."/>
            <person name="da Silva R.H."/>
            <person name="de Melo A.L.T.M."/>
            <person name="Pandolfi V."/>
            <person name="Bustamante F.O."/>
            <person name="Brasileiro-Vidal A.C."/>
            <person name="Benko-Iseppon A.M."/>
        </authorList>
    </citation>
    <scope>NUCLEOTIDE SEQUENCE [LARGE SCALE GENOMIC DNA]</scope>
    <source>
        <tissue evidence="2">Leaves</tissue>
    </source>
</reference>
<dbReference type="PANTHER" id="PTHR36380:SF1">
    <property type="entry name" value="OS01G0755100 PROTEIN"/>
    <property type="match status" value="1"/>
</dbReference>
<feature type="compositionally biased region" description="Polar residues" evidence="1">
    <location>
        <begin position="195"/>
        <end position="204"/>
    </location>
</feature>
<name>A0ABU6U225_9FABA</name>
<gene>
    <name evidence="2" type="ORF">PIB30_002905</name>
</gene>
<protein>
    <submittedName>
        <fullName evidence="2">Uncharacterized protein</fullName>
    </submittedName>
</protein>
<feature type="region of interest" description="Disordered" evidence="1">
    <location>
        <begin position="264"/>
        <end position="296"/>
    </location>
</feature>
<dbReference type="EMBL" id="JASCZI010120834">
    <property type="protein sequence ID" value="MED6155177.1"/>
    <property type="molecule type" value="Genomic_DNA"/>
</dbReference>
<accession>A0ABU6U225</accession>
<evidence type="ECO:0000313" key="2">
    <source>
        <dbReference type="EMBL" id="MED6155177.1"/>
    </source>
</evidence>
<feature type="region of interest" description="Disordered" evidence="1">
    <location>
        <begin position="182"/>
        <end position="212"/>
    </location>
</feature>
<feature type="region of interest" description="Disordered" evidence="1">
    <location>
        <begin position="310"/>
        <end position="359"/>
    </location>
</feature>
<evidence type="ECO:0000313" key="3">
    <source>
        <dbReference type="Proteomes" id="UP001341840"/>
    </source>
</evidence>
<feature type="region of interest" description="Disordered" evidence="1">
    <location>
        <begin position="132"/>
        <end position="166"/>
    </location>
</feature>
<keyword evidence="3" id="KW-1185">Reference proteome</keyword>
<feature type="compositionally biased region" description="Basic and acidic residues" evidence="1">
    <location>
        <begin position="340"/>
        <end position="353"/>
    </location>
</feature>